<evidence type="ECO:0000313" key="1">
    <source>
        <dbReference type="EMBL" id="CAH1394888.1"/>
    </source>
</evidence>
<reference evidence="1" key="1">
    <citation type="submission" date="2022-01" db="EMBL/GenBank/DDBJ databases">
        <authorList>
            <person name="King R."/>
        </authorList>
    </citation>
    <scope>NUCLEOTIDE SEQUENCE</scope>
</reference>
<name>A0A9P0H2D8_NEZVI</name>
<dbReference type="EMBL" id="OV725079">
    <property type="protein sequence ID" value="CAH1394888.1"/>
    <property type="molecule type" value="Genomic_DNA"/>
</dbReference>
<accession>A0A9P0H2D8</accession>
<sequence length="120" mass="13574">MATEGTGLCDRVFTNVRESMAGTVTAIEAIRGTPTVLTLTHVSALIRLMLRFPQGTAVGHLQHYRNNNEDWFSLWLFAGLNKYWGPHPVDSITTTLPPTGHILQQELHATRRRPEEARRR</sequence>
<dbReference type="Proteomes" id="UP001152798">
    <property type="component" value="Chromosome 3"/>
</dbReference>
<keyword evidence="2" id="KW-1185">Reference proteome</keyword>
<evidence type="ECO:0000313" key="2">
    <source>
        <dbReference type="Proteomes" id="UP001152798"/>
    </source>
</evidence>
<protein>
    <submittedName>
        <fullName evidence="1">Uncharacterized protein</fullName>
    </submittedName>
</protein>
<dbReference type="AlphaFoldDB" id="A0A9P0H2D8"/>
<proteinExistence type="predicted"/>
<gene>
    <name evidence="1" type="ORF">NEZAVI_LOCUS5259</name>
</gene>
<organism evidence="1 2">
    <name type="scientific">Nezara viridula</name>
    <name type="common">Southern green stink bug</name>
    <name type="synonym">Cimex viridulus</name>
    <dbReference type="NCBI Taxonomy" id="85310"/>
    <lineage>
        <taxon>Eukaryota</taxon>
        <taxon>Metazoa</taxon>
        <taxon>Ecdysozoa</taxon>
        <taxon>Arthropoda</taxon>
        <taxon>Hexapoda</taxon>
        <taxon>Insecta</taxon>
        <taxon>Pterygota</taxon>
        <taxon>Neoptera</taxon>
        <taxon>Paraneoptera</taxon>
        <taxon>Hemiptera</taxon>
        <taxon>Heteroptera</taxon>
        <taxon>Panheteroptera</taxon>
        <taxon>Pentatomomorpha</taxon>
        <taxon>Pentatomoidea</taxon>
        <taxon>Pentatomidae</taxon>
        <taxon>Pentatominae</taxon>
        <taxon>Nezara</taxon>
    </lineage>
</organism>